<feature type="transmembrane region" description="Helical" evidence="1">
    <location>
        <begin position="52"/>
        <end position="70"/>
    </location>
</feature>
<accession>A0A1B2DM40</accession>
<evidence type="ECO:0000256" key="1">
    <source>
        <dbReference type="SAM" id="Phobius"/>
    </source>
</evidence>
<keyword evidence="1" id="KW-1133">Transmembrane helix</keyword>
<dbReference type="RefSeq" id="WP_099519872.1">
    <property type="nucleotide sequence ID" value="NZ_CP016808.1"/>
</dbReference>
<dbReference type="AlphaFoldDB" id="A0A1B2DM40"/>
<name>A0A1B2DM40_9BACL</name>
<proteinExistence type="predicted"/>
<dbReference type="EMBL" id="CP016808">
    <property type="protein sequence ID" value="ANY68776.1"/>
    <property type="molecule type" value="Genomic_DNA"/>
</dbReference>
<evidence type="ECO:0000313" key="2">
    <source>
        <dbReference type="EMBL" id="ANY68776.1"/>
    </source>
</evidence>
<sequence>MENKKSLLSVDENAILSEEFSKAPLVQKLSLFTCWIPLLLTIYLWYKLQFWWGVLALLVFIIMAGSGLVIDTKAKDRVKKQKDKALDEIITANGITNMQKYVAEYDDFAVVVDELKERLYFIDYEIREFSLSDVLEVEMIEDEVQITKTSRGSQLGGAVIGGLIAGGVGAVIGGVSGTKTTSSDSVKRIYMKLIVDDTKRPYVTVNFLNEKKEISKKDKKAEKAIEDANHWYGLISVLINRAV</sequence>
<gene>
    <name evidence="2" type="ORF">BBD42_21620</name>
</gene>
<protein>
    <submittedName>
        <fullName evidence="2">Uncharacterized protein</fullName>
    </submittedName>
</protein>
<organism evidence="2">
    <name type="scientific">Paenibacillus sp. BIHB 4019</name>
    <dbReference type="NCBI Taxonomy" id="1870819"/>
    <lineage>
        <taxon>Bacteria</taxon>
        <taxon>Bacillati</taxon>
        <taxon>Bacillota</taxon>
        <taxon>Bacilli</taxon>
        <taxon>Bacillales</taxon>
        <taxon>Paenibacillaceae</taxon>
        <taxon>Paenibacillus</taxon>
    </lineage>
</organism>
<reference evidence="2" key="1">
    <citation type="submission" date="2016-08" db="EMBL/GenBank/DDBJ databases">
        <title>Complete Genome Seqeunce of Paenibacillus sp. BIHB 4019 from tea rhizoplane.</title>
        <authorList>
            <person name="Thakur R."/>
            <person name="Swarnkar M.K."/>
            <person name="Gulati A."/>
        </authorList>
    </citation>
    <scope>NUCLEOTIDE SEQUENCE [LARGE SCALE GENOMIC DNA]</scope>
    <source>
        <strain evidence="2">BIHB4019</strain>
    </source>
</reference>
<keyword evidence="1" id="KW-0472">Membrane</keyword>
<keyword evidence="1" id="KW-0812">Transmembrane</keyword>